<evidence type="ECO:0000313" key="3">
    <source>
        <dbReference type="Proteomes" id="UP001050975"/>
    </source>
</evidence>
<dbReference type="Pfam" id="PF13424">
    <property type="entry name" value="TPR_12"/>
    <property type="match status" value="2"/>
</dbReference>
<dbReference type="Proteomes" id="UP001050975">
    <property type="component" value="Unassembled WGS sequence"/>
</dbReference>
<evidence type="ECO:0000313" key="2">
    <source>
        <dbReference type="EMBL" id="GET36667.1"/>
    </source>
</evidence>
<dbReference type="PANTHER" id="PTHR10098:SF112">
    <property type="entry name" value="SLR0380 PROTEIN"/>
    <property type="match status" value="1"/>
</dbReference>
<dbReference type="InterPro" id="IPR019734">
    <property type="entry name" value="TPR_rpt"/>
</dbReference>
<organism evidence="2 3">
    <name type="scientific">Microseira wollei NIES-4236</name>
    <dbReference type="NCBI Taxonomy" id="2530354"/>
    <lineage>
        <taxon>Bacteria</taxon>
        <taxon>Bacillati</taxon>
        <taxon>Cyanobacteriota</taxon>
        <taxon>Cyanophyceae</taxon>
        <taxon>Oscillatoriophycideae</taxon>
        <taxon>Aerosakkonematales</taxon>
        <taxon>Aerosakkonemataceae</taxon>
        <taxon>Microseira</taxon>
    </lineage>
</organism>
<gene>
    <name evidence="2" type="ORF">MiSe_14190</name>
</gene>
<dbReference type="PANTHER" id="PTHR10098">
    <property type="entry name" value="RAPSYN-RELATED"/>
    <property type="match status" value="1"/>
</dbReference>
<sequence length="891" mass="98786">MVKKRSGFLPILLRRENAIAQRLPRRIAPPLMLFLAILLGGASLPSFAPIVADSIGESVSDAEKLVDLGRSLYSAQRYAEAATVLQQAIADFKANGNELKGAIAQSNLSLVYQQLGQWDLAENAIAQSLNLLQTGGNTSNAQTQILAQALDVRGRLYLLRGQGENALNTWRQASNIYARLGDETGVIRNRINQAQALQALGLYHQAQNTLTEANQSLQKQPDSPLKAKGLRSLGNVLRVIGDLKQSQEILEQSLAVAKRSPSPQDISAALLSLGNTARARADIPTALTLYQQASEEAVSASERIQAQLNQLSLLVEIQGSRGAGENSPSPITNYQLPIPNIEANLNNLPPSRATVYARINLAQSLIRLKQQNYTNAPAESEIAQVLVAAIQQAKSLQDQQATSYALGILGELYEVAQQRSNAQEVTQQALFIAQTIDAKDIAYRWQWQMGRLLKQEGNIKGAIAAYTEAVNNLKSIRRDLSAVNPDVQFNFRDEVEPVYRQLVDLLLQSEPSQENLVQARNLIESLQLAELENFFRASCLDANPELIDRIVDKEDKTAAVIYPIILGDRLEVILKLPTQEKLRHYVSYKSQNEIETTLEQLRQSLLDVTQTSQVKRQSHLVYELLILPIESELANSKIKNLVFVLDGSLRNIPMAVLYDKQQQKYLVEKYAIALAPGLQLIQTKPLQKQQLRALTGGVAEGREIEDRKFPPLGNVRIELERIQSEVSNSEELLNQTFTITNLQNQLKSTNFSVVHIATHGEFSSNPEATFILTWNQLLKARDFDNLLRVSNQNLSNTIELLVLSACKTAQGDKRAALGLAGIAVRAGARSTLATLWSVDDESTTKLMSRFYRELKTGVNKAEALQRAQLAVFANEKRPYFWASYVLVGNWL</sequence>
<feature type="domain" description="CHAT" evidence="1">
    <location>
        <begin position="619"/>
        <end position="889"/>
    </location>
</feature>
<dbReference type="InterPro" id="IPR024983">
    <property type="entry name" value="CHAT_dom"/>
</dbReference>
<comment type="caution">
    <text evidence="2">The sequence shown here is derived from an EMBL/GenBank/DDBJ whole genome shotgun (WGS) entry which is preliminary data.</text>
</comment>
<dbReference type="AlphaFoldDB" id="A0AAV3X8R8"/>
<proteinExistence type="predicted"/>
<dbReference type="Gene3D" id="1.25.40.10">
    <property type="entry name" value="Tetratricopeptide repeat domain"/>
    <property type="match status" value="3"/>
</dbReference>
<protein>
    <recommendedName>
        <fullName evidence="1">CHAT domain-containing protein</fullName>
    </recommendedName>
</protein>
<dbReference type="SUPFAM" id="SSF48452">
    <property type="entry name" value="TPR-like"/>
    <property type="match status" value="3"/>
</dbReference>
<keyword evidence="3" id="KW-1185">Reference proteome</keyword>
<name>A0AAV3X8R8_9CYAN</name>
<dbReference type="InterPro" id="IPR011990">
    <property type="entry name" value="TPR-like_helical_dom_sf"/>
</dbReference>
<accession>A0AAV3X8R8</accession>
<dbReference type="RefSeq" id="WP_226576748.1">
    <property type="nucleotide sequence ID" value="NZ_BLAY01000016.1"/>
</dbReference>
<dbReference type="EMBL" id="BLAY01000016">
    <property type="protein sequence ID" value="GET36667.1"/>
    <property type="molecule type" value="Genomic_DNA"/>
</dbReference>
<dbReference type="Pfam" id="PF12770">
    <property type="entry name" value="CHAT"/>
    <property type="match status" value="1"/>
</dbReference>
<dbReference type="SMART" id="SM00028">
    <property type="entry name" value="TPR"/>
    <property type="match status" value="7"/>
</dbReference>
<evidence type="ECO:0000259" key="1">
    <source>
        <dbReference type="Pfam" id="PF12770"/>
    </source>
</evidence>
<reference evidence="2" key="1">
    <citation type="submission" date="2019-10" db="EMBL/GenBank/DDBJ databases">
        <title>Draft genome sequece of Microseira wollei NIES-4236.</title>
        <authorList>
            <person name="Yamaguchi H."/>
            <person name="Suzuki S."/>
            <person name="Kawachi M."/>
        </authorList>
    </citation>
    <scope>NUCLEOTIDE SEQUENCE</scope>
    <source>
        <strain evidence="2">NIES-4236</strain>
    </source>
</reference>